<dbReference type="OrthoDB" id="5975054at2759"/>
<reference evidence="1" key="1">
    <citation type="submission" date="2020-05" db="UniProtKB">
        <authorList>
            <consortium name="EnsemblMetazoa"/>
        </authorList>
    </citation>
    <scope>IDENTIFICATION</scope>
    <source>
        <strain evidence="1">BB02</strain>
    </source>
</reference>
<dbReference type="AlphaFoldDB" id="A0A2C9LDF5"/>
<sequence>MATQVLDYRIVVDEKNFKAESFFPGLAFVDFERTGGLALWNISRLFESGRIVPFFQANFLDYKTLRSDQNTFFLLGGDYYFDSCLWNVPRKFHYFPYKITIELINVGQTSITVREVLINLLDGKEIATFYGKLVYVDRITKKSQALPEWYRRKYEAAKSSRIVKFETAVPAIPQNRHQVPVTVTPSDTDYNGHNNQGSYVRFCMDAAETARQSHFLKGFTGDICLYPVVKLTACYRGETLAGDNLMTSVWQDDTSPSELNFAIHKGTKLAFTACITFKSTCCSKL</sequence>
<dbReference type="SUPFAM" id="SSF54637">
    <property type="entry name" value="Thioesterase/thiol ester dehydrase-isomerase"/>
    <property type="match status" value="2"/>
</dbReference>
<dbReference type="VEuPathDB" id="VectorBase:BGLAX_041126"/>
<dbReference type="KEGG" id="bgt:106050979"/>
<gene>
    <name evidence="1" type="primary">106050979</name>
    <name evidence="4" type="synonym">LOC106050979</name>
</gene>
<dbReference type="Gene3D" id="3.10.129.10">
    <property type="entry name" value="Hotdog Thioesterase"/>
    <property type="match status" value="1"/>
</dbReference>
<accession>A0A2C9LDF5</accession>
<keyword evidence="3" id="KW-1185">Reference proteome</keyword>
<dbReference type="RefSeq" id="XP_013061536.1">
    <property type="nucleotide sequence ID" value="XM_013206082.2"/>
</dbReference>
<dbReference type="PANTHER" id="PTHR34487:SF1">
    <property type="entry name" value="ACYL-ACP THIOESTERASE"/>
    <property type="match status" value="1"/>
</dbReference>
<dbReference type="Proteomes" id="UP001165740">
    <property type="component" value="Chromosome 11"/>
</dbReference>
<reference evidence="4" key="2">
    <citation type="submission" date="2025-04" db="UniProtKB">
        <authorList>
            <consortium name="RefSeq"/>
        </authorList>
    </citation>
    <scope>IDENTIFICATION</scope>
</reference>
<evidence type="ECO:0000313" key="4">
    <source>
        <dbReference type="RefSeq" id="XP_013061536.1"/>
    </source>
</evidence>
<name>A0A2C9LDF5_BIOGL</name>
<dbReference type="InterPro" id="IPR029069">
    <property type="entry name" value="HotDog_dom_sf"/>
</dbReference>
<dbReference type="PANTHER" id="PTHR34487">
    <property type="entry name" value="ACYL-ACP THIOESTERASE"/>
    <property type="match status" value="1"/>
</dbReference>
<evidence type="ECO:0000313" key="3">
    <source>
        <dbReference type="Proteomes" id="UP001165740"/>
    </source>
</evidence>
<dbReference type="GeneID" id="106050979"/>
<proteinExistence type="predicted"/>
<dbReference type="OMA" id="FINWQDI"/>
<evidence type="ECO:0000313" key="2">
    <source>
        <dbReference type="Proteomes" id="UP000076420"/>
    </source>
</evidence>
<dbReference type="VEuPathDB" id="VectorBase:BGLB029940"/>
<organism evidence="1 2">
    <name type="scientific">Biomphalaria glabrata</name>
    <name type="common">Bloodfluke planorb</name>
    <name type="synonym">Freshwater snail</name>
    <dbReference type="NCBI Taxonomy" id="6526"/>
    <lineage>
        <taxon>Eukaryota</taxon>
        <taxon>Metazoa</taxon>
        <taxon>Spiralia</taxon>
        <taxon>Lophotrochozoa</taxon>
        <taxon>Mollusca</taxon>
        <taxon>Gastropoda</taxon>
        <taxon>Heterobranchia</taxon>
        <taxon>Euthyneura</taxon>
        <taxon>Panpulmonata</taxon>
        <taxon>Hygrophila</taxon>
        <taxon>Lymnaeoidea</taxon>
        <taxon>Planorbidae</taxon>
        <taxon>Biomphalaria</taxon>
    </lineage>
</organism>
<protein>
    <submittedName>
        <fullName evidence="4">Uncharacterized protein LOC106050979</fullName>
    </submittedName>
</protein>
<dbReference type="EnsemblMetazoa" id="BGLB029940-RA">
    <property type="protein sequence ID" value="BGLB029940-PA"/>
    <property type="gene ID" value="BGLB029940"/>
</dbReference>
<dbReference type="Proteomes" id="UP000076420">
    <property type="component" value="Unassembled WGS sequence"/>
</dbReference>
<evidence type="ECO:0000313" key="1">
    <source>
        <dbReference type="EnsemblMetazoa" id="BGLB029940-PA"/>
    </source>
</evidence>